<dbReference type="Proteomes" id="UP000094622">
    <property type="component" value="Unassembled WGS sequence"/>
</dbReference>
<proteinExistence type="predicted"/>
<feature type="compositionally biased region" description="Polar residues" evidence="1">
    <location>
        <begin position="330"/>
        <end position="347"/>
    </location>
</feature>
<feature type="region of interest" description="Disordered" evidence="1">
    <location>
        <begin position="330"/>
        <end position="367"/>
    </location>
</feature>
<comment type="caution">
    <text evidence="2">The sequence shown here is derived from an EMBL/GenBank/DDBJ whole genome shotgun (WGS) entry which is preliminary data.</text>
</comment>
<evidence type="ECO:0000313" key="3">
    <source>
        <dbReference type="Proteomes" id="UP000094622"/>
    </source>
</evidence>
<reference evidence="2 3" key="1">
    <citation type="submission" date="2016-07" db="EMBL/GenBank/DDBJ databases">
        <title>Draft Genome Sequence of Methylobrevis pamukkalensis PK2.</title>
        <authorList>
            <person name="Vasilenko O.V."/>
            <person name="Doronina N.V."/>
            <person name="Shmareva M.N."/>
            <person name="Tarlachkov S.V."/>
            <person name="Mustakhimov I."/>
            <person name="Trotsenko Y.A."/>
        </authorList>
    </citation>
    <scope>NUCLEOTIDE SEQUENCE [LARGE SCALE GENOMIC DNA]</scope>
    <source>
        <strain evidence="2 3">PK2</strain>
    </source>
</reference>
<organism evidence="2 3">
    <name type="scientific">Methylobrevis pamukkalensis</name>
    <dbReference type="NCBI Taxonomy" id="1439726"/>
    <lineage>
        <taxon>Bacteria</taxon>
        <taxon>Pseudomonadati</taxon>
        <taxon>Pseudomonadota</taxon>
        <taxon>Alphaproteobacteria</taxon>
        <taxon>Hyphomicrobiales</taxon>
        <taxon>Pleomorphomonadaceae</taxon>
        <taxon>Methylobrevis</taxon>
    </lineage>
</organism>
<sequence length="367" mass="37399">MATTPGEQTDDITQSSSIDELIGNRAAVGTVRVSIDAVASQLLADGPIADAIGMLQAGYDYNEALREDLPSASGLAVGLLARVFDDGADTGVWRVTAGTPNTWVRIGDLPEADLAVLDVRLDAIEDAAADETTARTAADTAIDAAIDAVAGDLATETTARAAADTALDAAIDAVAGDLATETTARTAADTALDAAIDAVAEDLATEATARAAADTALNAAFDAGLTALAADVDVVDALYADLIGNAAHRPGDAPSLWSTAHTGAARSRPALAIGEVVVSSPLGSALRISGADIPDDVATSTWRRGSILRWRTGGPTGCVGGWRAASIRPTRSATASRSGCRRSTATRRTFPPSGSARPCRRSLPIRW</sequence>
<dbReference type="AlphaFoldDB" id="A0A1E3H0M1"/>
<dbReference type="RefSeq" id="WP_069307281.1">
    <property type="nucleotide sequence ID" value="NZ_MCRJ01000069.1"/>
</dbReference>
<dbReference type="OrthoDB" id="7877160at2"/>
<evidence type="ECO:0000313" key="2">
    <source>
        <dbReference type="EMBL" id="ODN69888.1"/>
    </source>
</evidence>
<keyword evidence="3" id="KW-1185">Reference proteome</keyword>
<dbReference type="EMBL" id="MCRJ01000069">
    <property type="protein sequence ID" value="ODN69888.1"/>
    <property type="molecule type" value="Genomic_DNA"/>
</dbReference>
<accession>A0A1E3H0M1</accession>
<gene>
    <name evidence="2" type="ORF">A6302_02770</name>
</gene>
<protein>
    <submittedName>
        <fullName evidence="2">Uncharacterized protein</fullName>
    </submittedName>
</protein>
<dbReference type="PATRIC" id="fig|1439726.3.peg.2923"/>
<name>A0A1E3H0M1_9HYPH</name>
<evidence type="ECO:0000256" key="1">
    <source>
        <dbReference type="SAM" id="MobiDB-lite"/>
    </source>
</evidence>